<dbReference type="AlphaFoldDB" id="A0A841L9B4"/>
<evidence type="ECO:0008006" key="3">
    <source>
        <dbReference type="Google" id="ProtNLM"/>
    </source>
</evidence>
<sequence>MLFLQDTTEFPYQRRNPRDVGFTKSIDSRRNKKARLRHHAVCGILMHSSLVVTEDGLPL</sequence>
<evidence type="ECO:0000313" key="1">
    <source>
        <dbReference type="EMBL" id="MBB6229237.1"/>
    </source>
</evidence>
<organism evidence="1 2">
    <name type="scientific">Polymorphobacter multimanifer</name>
    <dbReference type="NCBI Taxonomy" id="1070431"/>
    <lineage>
        <taxon>Bacteria</taxon>
        <taxon>Pseudomonadati</taxon>
        <taxon>Pseudomonadota</taxon>
        <taxon>Alphaproteobacteria</taxon>
        <taxon>Sphingomonadales</taxon>
        <taxon>Sphingosinicellaceae</taxon>
        <taxon>Polymorphobacter</taxon>
    </lineage>
</organism>
<evidence type="ECO:0000313" key="2">
    <source>
        <dbReference type="Proteomes" id="UP000538147"/>
    </source>
</evidence>
<reference evidence="1 2" key="1">
    <citation type="submission" date="2020-08" db="EMBL/GenBank/DDBJ databases">
        <title>Genomic Encyclopedia of Type Strains, Phase IV (KMG-IV): sequencing the most valuable type-strain genomes for metagenomic binning, comparative biology and taxonomic classification.</title>
        <authorList>
            <person name="Goeker M."/>
        </authorList>
    </citation>
    <scope>NUCLEOTIDE SEQUENCE [LARGE SCALE GENOMIC DNA]</scope>
    <source>
        <strain evidence="1 2">DSM 102189</strain>
    </source>
</reference>
<keyword evidence="2" id="KW-1185">Reference proteome</keyword>
<dbReference type="EMBL" id="JACIIV010000037">
    <property type="protein sequence ID" value="MBB6229237.1"/>
    <property type="molecule type" value="Genomic_DNA"/>
</dbReference>
<dbReference type="Gene3D" id="3.90.350.10">
    <property type="entry name" value="Transposase Inhibitor Protein From Tn5, Chain A, domain 1"/>
    <property type="match status" value="1"/>
</dbReference>
<accession>A0A841L9B4</accession>
<protein>
    <recommendedName>
        <fullName evidence="3">Transposase</fullName>
    </recommendedName>
</protein>
<proteinExistence type="predicted"/>
<comment type="caution">
    <text evidence="1">The sequence shown here is derived from an EMBL/GenBank/DDBJ whole genome shotgun (WGS) entry which is preliminary data.</text>
</comment>
<gene>
    <name evidence="1" type="ORF">FHS79_003438</name>
</gene>
<dbReference type="Proteomes" id="UP000538147">
    <property type="component" value="Unassembled WGS sequence"/>
</dbReference>
<name>A0A841L9B4_9SPHN</name>